<evidence type="ECO:0000259" key="4">
    <source>
        <dbReference type="PROSITE" id="PS51000"/>
    </source>
</evidence>
<dbReference type="PANTHER" id="PTHR30363">
    <property type="entry name" value="HTH-TYPE TRANSCRIPTIONAL REGULATOR SRLR-RELATED"/>
    <property type="match status" value="1"/>
</dbReference>
<dbReference type="AlphaFoldDB" id="A0A7W6EPH5"/>
<dbReference type="SUPFAM" id="SSF46785">
    <property type="entry name" value="Winged helix' DNA-binding domain"/>
    <property type="match status" value="1"/>
</dbReference>
<dbReference type="InterPro" id="IPR050313">
    <property type="entry name" value="Carb_Metab_HTH_regulators"/>
</dbReference>
<name>A0A7W6EPH5_9BACT</name>
<dbReference type="InterPro" id="IPR001034">
    <property type="entry name" value="DeoR_HTH"/>
</dbReference>
<evidence type="ECO:0000256" key="2">
    <source>
        <dbReference type="ARBA" id="ARBA00023125"/>
    </source>
</evidence>
<evidence type="ECO:0000313" key="6">
    <source>
        <dbReference type="Proteomes" id="UP000541352"/>
    </source>
</evidence>
<feature type="domain" description="HTH deoR-type" evidence="4">
    <location>
        <begin position="7"/>
        <end position="62"/>
    </location>
</feature>
<accession>A0A7W6EPH5</accession>
<keyword evidence="2" id="KW-0238">DNA-binding</keyword>
<dbReference type="InterPro" id="IPR014036">
    <property type="entry name" value="DeoR-like_C"/>
</dbReference>
<keyword evidence="3" id="KW-0804">Transcription</keyword>
<dbReference type="InterPro" id="IPR036390">
    <property type="entry name" value="WH_DNA-bd_sf"/>
</dbReference>
<dbReference type="SMART" id="SM01134">
    <property type="entry name" value="DeoRC"/>
    <property type="match status" value="1"/>
</dbReference>
<evidence type="ECO:0000256" key="3">
    <source>
        <dbReference type="ARBA" id="ARBA00023163"/>
    </source>
</evidence>
<comment type="caution">
    <text evidence="5">The sequence shown here is derived from an EMBL/GenBank/DDBJ whole genome shotgun (WGS) entry which is preliminary data.</text>
</comment>
<dbReference type="Gene3D" id="1.10.10.10">
    <property type="entry name" value="Winged helix-like DNA-binding domain superfamily/Winged helix DNA-binding domain"/>
    <property type="match status" value="1"/>
</dbReference>
<keyword evidence="1" id="KW-0805">Transcription regulation</keyword>
<sequence>MPVNLLKKERKDLILKEINVHTRISLNELVDKLNVSEDTVRRDINELSEEGEIIKIRGGAMSKAYHHTSNLKETYAHSQKEIIGRKTLNLLKEGMLVIIGGGTTIREFVKLIPDDFSATFMTVNPLTAVELLDKPNLEIILIGGQLSRYSQMSVGGEVHHRLSEMKADLCIIGTNAIDVQTGLTDSDWETVQVKKAMMKASDKVAILAISEKLNSVMKMKIADLDEIDFLITELPADAAMMAAYQNSKLKVL</sequence>
<dbReference type="GO" id="GO:0003700">
    <property type="term" value="F:DNA-binding transcription factor activity"/>
    <property type="evidence" value="ECO:0007669"/>
    <property type="project" value="InterPro"/>
</dbReference>
<dbReference type="PRINTS" id="PR00037">
    <property type="entry name" value="HTHLACR"/>
</dbReference>
<dbReference type="RefSeq" id="WP_183972288.1">
    <property type="nucleotide sequence ID" value="NZ_JACIBY010000003.1"/>
</dbReference>
<protein>
    <submittedName>
        <fullName evidence="5">DeoR/GlpR family transcriptional regulator of sugar metabolism</fullName>
    </submittedName>
</protein>
<organism evidence="5 6">
    <name type="scientific">Runella defluvii</name>
    <dbReference type="NCBI Taxonomy" id="370973"/>
    <lineage>
        <taxon>Bacteria</taxon>
        <taxon>Pseudomonadati</taxon>
        <taxon>Bacteroidota</taxon>
        <taxon>Cytophagia</taxon>
        <taxon>Cytophagales</taxon>
        <taxon>Spirosomataceae</taxon>
        <taxon>Runella</taxon>
    </lineage>
</organism>
<evidence type="ECO:0000256" key="1">
    <source>
        <dbReference type="ARBA" id="ARBA00023015"/>
    </source>
</evidence>
<dbReference type="Proteomes" id="UP000541352">
    <property type="component" value="Unassembled WGS sequence"/>
</dbReference>
<dbReference type="PANTHER" id="PTHR30363:SF44">
    <property type="entry name" value="AGA OPERON TRANSCRIPTIONAL REPRESSOR-RELATED"/>
    <property type="match status" value="1"/>
</dbReference>
<dbReference type="SMART" id="SM00420">
    <property type="entry name" value="HTH_DEOR"/>
    <property type="match status" value="1"/>
</dbReference>
<gene>
    <name evidence="5" type="ORF">FHS57_001566</name>
</gene>
<dbReference type="InterPro" id="IPR036388">
    <property type="entry name" value="WH-like_DNA-bd_sf"/>
</dbReference>
<proteinExistence type="predicted"/>
<keyword evidence="6" id="KW-1185">Reference proteome</keyword>
<dbReference type="GO" id="GO:0003677">
    <property type="term" value="F:DNA binding"/>
    <property type="evidence" value="ECO:0007669"/>
    <property type="project" value="UniProtKB-KW"/>
</dbReference>
<evidence type="ECO:0000313" key="5">
    <source>
        <dbReference type="EMBL" id="MBB3837569.1"/>
    </source>
</evidence>
<dbReference type="Gene3D" id="3.40.50.1360">
    <property type="match status" value="1"/>
</dbReference>
<dbReference type="PROSITE" id="PS00894">
    <property type="entry name" value="HTH_DEOR_1"/>
    <property type="match status" value="1"/>
</dbReference>
<dbReference type="PROSITE" id="PS51000">
    <property type="entry name" value="HTH_DEOR_2"/>
    <property type="match status" value="1"/>
</dbReference>
<dbReference type="SUPFAM" id="SSF100950">
    <property type="entry name" value="NagB/RpiA/CoA transferase-like"/>
    <property type="match status" value="1"/>
</dbReference>
<dbReference type="EMBL" id="JACIBY010000003">
    <property type="protein sequence ID" value="MBB3837569.1"/>
    <property type="molecule type" value="Genomic_DNA"/>
</dbReference>
<dbReference type="InterPro" id="IPR018356">
    <property type="entry name" value="Tscrpt_reg_HTH_DeoR_CS"/>
</dbReference>
<dbReference type="Pfam" id="PF00455">
    <property type="entry name" value="DeoRC"/>
    <property type="match status" value="1"/>
</dbReference>
<dbReference type="Pfam" id="PF08220">
    <property type="entry name" value="HTH_DeoR"/>
    <property type="match status" value="1"/>
</dbReference>
<dbReference type="InterPro" id="IPR037171">
    <property type="entry name" value="NagB/RpiA_transferase-like"/>
</dbReference>
<reference evidence="5 6" key="1">
    <citation type="submission" date="2020-08" db="EMBL/GenBank/DDBJ databases">
        <title>Genomic Encyclopedia of Type Strains, Phase IV (KMG-IV): sequencing the most valuable type-strain genomes for metagenomic binning, comparative biology and taxonomic classification.</title>
        <authorList>
            <person name="Goeker M."/>
        </authorList>
    </citation>
    <scope>NUCLEOTIDE SEQUENCE [LARGE SCALE GENOMIC DNA]</scope>
    <source>
        <strain evidence="5 6">DSM 17976</strain>
    </source>
</reference>